<keyword evidence="10" id="KW-1185">Reference proteome</keyword>
<evidence type="ECO:0000256" key="3">
    <source>
        <dbReference type="ARBA" id="ARBA00004370"/>
    </source>
</evidence>
<dbReference type="SUPFAM" id="SSF53474">
    <property type="entry name" value="alpha/beta-Hydrolases"/>
    <property type="match status" value="1"/>
</dbReference>
<dbReference type="PANTHER" id="PTHR48182:SF2">
    <property type="entry name" value="PROTEIN SERAC1"/>
    <property type="match status" value="1"/>
</dbReference>
<evidence type="ECO:0000256" key="1">
    <source>
        <dbReference type="ARBA" id="ARBA00004173"/>
    </source>
</evidence>
<evidence type="ECO:0000313" key="9">
    <source>
        <dbReference type="EMBL" id="TFB02528.1"/>
    </source>
</evidence>
<comment type="subcellular location">
    <subcellularLocation>
        <location evidence="2">Endoplasmic reticulum</location>
    </subcellularLocation>
    <subcellularLocation>
        <location evidence="3">Membrane</location>
    </subcellularLocation>
    <subcellularLocation>
        <location evidence="1">Mitochondrion</location>
    </subcellularLocation>
</comment>
<feature type="domain" description="AB hydrolase-1" evidence="8">
    <location>
        <begin position="30"/>
        <end position="173"/>
    </location>
</feature>
<evidence type="ECO:0000256" key="6">
    <source>
        <dbReference type="ARBA" id="ARBA00023136"/>
    </source>
</evidence>
<reference evidence="9 10" key="1">
    <citation type="submission" date="2018-01" db="EMBL/GenBank/DDBJ databases">
        <title>Genome characterization of the sugarcane-associated fungus Trichoderma ghanense CCMA-1212 and their application in lignocelulose bioconversion.</title>
        <authorList>
            <person name="Steindorff A.S."/>
            <person name="Mendes T.D."/>
            <person name="Vilela E.S.D."/>
            <person name="Rodrigues D.S."/>
            <person name="Formighieri E.F."/>
            <person name="Melo I.S."/>
            <person name="Favaro L.C.L."/>
        </authorList>
    </citation>
    <scope>NUCLEOTIDE SEQUENCE [LARGE SCALE GENOMIC DNA]</scope>
    <source>
        <strain evidence="9 10">CCMA-1212</strain>
    </source>
</reference>
<evidence type="ECO:0000256" key="4">
    <source>
        <dbReference type="ARBA" id="ARBA00022824"/>
    </source>
</evidence>
<evidence type="ECO:0000259" key="8">
    <source>
        <dbReference type="Pfam" id="PF12697"/>
    </source>
</evidence>
<name>A0ABY2H2X5_9HYPO</name>
<dbReference type="PANTHER" id="PTHR48182">
    <property type="entry name" value="PROTEIN SERAC1"/>
    <property type="match status" value="1"/>
</dbReference>
<accession>A0ABY2H2X5</accession>
<proteinExistence type="predicted"/>
<dbReference type="InterPro" id="IPR029058">
    <property type="entry name" value="AB_hydrolase_fold"/>
</dbReference>
<evidence type="ECO:0000256" key="7">
    <source>
        <dbReference type="SAM" id="MobiDB-lite"/>
    </source>
</evidence>
<dbReference type="Pfam" id="PF12697">
    <property type="entry name" value="Abhydrolase_6"/>
    <property type="match status" value="1"/>
</dbReference>
<dbReference type="EMBL" id="PPTA01000006">
    <property type="protein sequence ID" value="TFB02528.1"/>
    <property type="molecule type" value="Genomic_DNA"/>
</dbReference>
<sequence length="512" mass="57805">MGPQRVSNQRRDPSKDSPTSGSPFADSRRIILVHGIGGHWKESWEEQGFSWIKNYLEPDLQRHNLVADVWSYGYDSRTMTNTVATVEDVALLLLEWMYARRLTRPIIFVAHSLGGLVVKKAIIIAHSENARYGEILSSIRGCVFLGVPHRGADNTWWSRVPATMVQALTIGFRGNAQFAESIQRRSPVWREISSLFIPRAAALIAIHSFFETRRTGPALLVDRESALMGLQNEVRHPTDSDHININKFGKGDRMRYELVGSAIIELLTQARTEVVTVQELESPQQSLSQPSTPANHPNHSQFVIADNGTFAGGDEVVASRIVVELWPKPARERTVRITALALEDNPYRVNCLNACAELRERIRLFQNAVNFFLQEHVHYHWEWQPSNVANAILHLRSLALPGLGERETWFAWPLGKPSEALRVYFSRDIGNSVRSGFYDNRSVDRVKGMPPDSPIWLTSVFPYIVWERVAPAAALQAVQAAQDPGGRQDVDLSNWVLSDRPPSELERDRPAY</sequence>
<protein>
    <recommendedName>
        <fullName evidence="8">AB hydrolase-1 domain-containing protein</fullName>
    </recommendedName>
</protein>
<feature type="region of interest" description="Disordered" evidence="7">
    <location>
        <begin position="1"/>
        <end position="25"/>
    </location>
</feature>
<keyword evidence="6" id="KW-0472">Membrane</keyword>
<evidence type="ECO:0000256" key="2">
    <source>
        <dbReference type="ARBA" id="ARBA00004240"/>
    </source>
</evidence>
<dbReference type="InterPro" id="IPR052374">
    <property type="entry name" value="SERAC1"/>
</dbReference>
<dbReference type="Proteomes" id="UP001642720">
    <property type="component" value="Unassembled WGS sequence"/>
</dbReference>
<gene>
    <name evidence="9" type="ORF">CCMA1212_005599</name>
</gene>
<dbReference type="Gene3D" id="3.40.50.1820">
    <property type="entry name" value="alpha/beta hydrolase"/>
    <property type="match status" value="1"/>
</dbReference>
<keyword evidence="5" id="KW-0496">Mitochondrion</keyword>
<comment type="caution">
    <text evidence="9">The sequence shown here is derived from an EMBL/GenBank/DDBJ whole genome shotgun (WGS) entry which is preliminary data.</text>
</comment>
<organism evidence="9 10">
    <name type="scientific">Trichoderma ghanense</name>
    <dbReference type="NCBI Taxonomy" id="65468"/>
    <lineage>
        <taxon>Eukaryota</taxon>
        <taxon>Fungi</taxon>
        <taxon>Dikarya</taxon>
        <taxon>Ascomycota</taxon>
        <taxon>Pezizomycotina</taxon>
        <taxon>Sordariomycetes</taxon>
        <taxon>Hypocreomycetidae</taxon>
        <taxon>Hypocreales</taxon>
        <taxon>Hypocreaceae</taxon>
        <taxon>Trichoderma</taxon>
    </lineage>
</organism>
<evidence type="ECO:0000256" key="5">
    <source>
        <dbReference type="ARBA" id="ARBA00023128"/>
    </source>
</evidence>
<dbReference type="RefSeq" id="XP_073558729.1">
    <property type="nucleotide sequence ID" value="XM_073702853.1"/>
</dbReference>
<evidence type="ECO:0000313" key="10">
    <source>
        <dbReference type="Proteomes" id="UP001642720"/>
    </source>
</evidence>
<keyword evidence="4" id="KW-0256">Endoplasmic reticulum</keyword>
<dbReference type="InterPro" id="IPR000073">
    <property type="entry name" value="AB_hydrolase_1"/>
</dbReference>
<dbReference type="GeneID" id="300577303"/>